<sequence length="213" mass="23702">MDNQNINATADQLHKEARQLGQSGKYDLAIAKLQEAIKIQPDWAYPTYDLAFTYLLKGDFESALKFYKRTDELAPKGFFTTKAALYTLEGEQSGKFPKGLYLAYLQIEWTDNKEQKLEIAKTLTDKVPDFAPAWKELSNLLNGDAERLKAIEQGLLKNPDADTAGMLKINKAILLNNAGKSEEAKNLLGNLIFSADATTATVEMAKFTLKSIS</sequence>
<keyword evidence="3" id="KW-1185">Reference proteome</keyword>
<evidence type="ECO:0000313" key="2">
    <source>
        <dbReference type="EMBL" id="GEN77625.1"/>
    </source>
</evidence>
<dbReference type="OrthoDB" id="9811837at2"/>
<dbReference type="Gene3D" id="1.25.40.10">
    <property type="entry name" value="Tetratricopeptide repeat domain"/>
    <property type="match status" value="1"/>
</dbReference>
<reference evidence="2 3" key="1">
    <citation type="submission" date="2019-07" db="EMBL/GenBank/DDBJ databases">
        <title>Whole genome shotgun sequence of Chryseobacterium hagamense NBRC 105253.</title>
        <authorList>
            <person name="Hosoyama A."/>
            <person name="Uohara A."/>
            <person name="Ohji S."/>
            <person name="Ichikawa N."/>
        </authorList>
    </citation>
    <scope>NUCLEOTIDE SEQUENCE [LARGE SCALE GENOMIC DNA]</scope>
    <source>
        <strain evidence="2 3">NBRC 105253</strain>
    </source>
</reference>
<dbReference type="EMBL" id="BJYJ01000027">
    <property type="protein sequence ID" value="GEN77625.1"/>
    <property type="molecule type" value="Genomic_DNA"/>
</dbReference>
<dbReference type="SUPFAM" id="SSF48452">
    <property type="entry name" value="TPR-like"/>
    <property type="match status" value="1"/>
</dbReference>
<evidence type="ECO:0000256" key="1">
    <source>
        <dbReference type="PROSITE-ProRule" id="PRU00339"/>
    </source>
</evidence>
<dbReference type="InterPro" id="IPR011990">
    <property type="entry name" value="TPR-like_helical_dom_sf"/>
</dbReference>
<gene>
    <name evidence="2" type="ORF">CHA01nite_33650</name>
</gene>
<dbReference type="Pfam" id="PF14559">
    <property type="entry name" value="TPR_19"/>
    <property type="match status" value="1"/>
</dbReference>
<comment type="caution">
    <text evidence="2">The sequence shown here is derived from an EMBL/GenBank/DDBJ whole genome shotgun (WGS) entry which is preliminary data.</text>
</comment>
<dbReference type="AlphaFoldDB" id="A0A511YR14"/>
<keyword evidence="1" id="KW-0802">TPR repeat</keyword>
<protein>
    <submittedName>
        <fullName evidence="2">Uncharacterized protein</fullName>
    </submittedName>
</protein>
<feature type="repeat" description="TPR" evidence="1">
    <location>
        <begin position="44"/>
        <end position="77"/>
    </location>
</feature>
<dbReference type="PROSITE" id="PS50005">
    <property type="entry name" value="TPR"/>
    <property type="match status" value="1"/>
</dbReference>
<dbReference type="InterPro" id="IPR019734">
    <property type="entry name" value="TPR_rpt"/>
</dbReference>
<dbReference type="RefSeq" id="WP_146943579.1">
    <property type="nucleotide sequence ID" value="NZ_BJYJ01000027.1"/>
</dbReference>
<organism evidence="2 3">
    <name type="scientific">Chryseobacterium hagamense</name>
    <dbReference type="NCBI Taxonomy" id="395935"/>
    <lineage>
        <taxon>Bacteria</taxon>
        <taxon>Pseudomonadati</taxon>
        <taxon>Bacteroidota</taxon>
        <taxon>Flavobacteriia</taxon>
        <taxon>Flavobacteriales</taxon>
        <taxon>Weeksellaceae</taxon>
        <taxon>Chryseobacterium group</taxon>
        <taxon>Chryseobacterium</taxon>
    </lineage>
</organism>
<name>A0A511YR14_9FLAO</name>
<proteinExistence type="predicted"/>
<accession>A0A511YR14</accession>
<dbReference type="SMART" id="SM00028">
    <property type="entry name" value="TPR"/>
    <property type="match status" value="2"/>
</dbReference>
<dbReference type="Proteomes" id="UP000321863">
    <property type="component" value="Unassembled WGS sequence"/>
</dbReference>
<evidence type="ECO:0000313" key="3">
    <source>
        <dbReference type="Proteomes" id="UP000321863"/>
    </source>
</evidence>